<proteinExistence type="predicted"/>
<keyword evidence="2" id="KW-1185">Reference proteome</keyword>
<sequence>MSRCTEALIWELMLQAGPVANVHLPKDRVTQSHQGYGFCEFQSEDDADYCIKILNMVKLFGRPIKVNKATADRKNLDVGANLFIGNLSIDVDEKLIFDTFSAFGIITQAPKVTRDPDSGGSKGFGFVSYDSFEAADAAIEAMHGQFLANKAITVSYAFKKDGKGERHGSAAERLLAAQAKRHTIPSHITRATIDARPRPPANQPAPGVMPPPMMVPPPMPNGFMPGPPGFIPPGFMPPGGMYFQPPPPPPGYY</sequence>
<accession>A0ACC2SCZ6</accession>
<protein>
    <submittedName>
        <fullName evidence="1">Spliceosome-associated protein 49</fullName>
    </submittedName>
</protein>
<gene>
    <name evidence="1" type="primary">sap49_2</name>
    <name evidence="1" type="ORF">DSO57_1035190</name>
</gene>
<organism evidence="1 2">
    <name type="scientific">Entomophthora muscae</name>
    <dbReference type="NCBI Taxonomy" id="34485"/>
    <lineage>
        <taxon>Eukaryota</taxon>
        <taxon>Fungi</taxon>
        <taxon>Fungi incertae sedis</taxon>
        <taxon>Zoopagomycota</taxon>
        <taxon>Entomophthoromycotina</taxon>
        <taxon>Entomophthoromycetes</taxon>
        <taxon>Entomophthorales</taxon>
        <taxon>Entomophthoraceae</taxon>
        <taxon>Entomophthora</taxon>
    </lineage>
</organism>
<name>A0ACC2SCZ6_9FUNG</name>
<comment type="caution">
    <text evidence="1">The sequence shown here is derived from an EMBL/GenBank/DDBJ whole genome shotgun (WGS) entry which is preliminary data.</text>
</comment>
<evidence type="ECO:0000313" key="1">
    <source>
        <dbReference type="EMBL" id="KAJ9060032.1"/>
    </source>
</evidence>
<reference evidence="1" key="1">
    <citation type="submission" date="2022-04" db="EMBL/GenBank/DDBJ databases">
        <title>Genome of the entomopathogenic fungus Entomophthora muscae.</title>
        <authorList>
            <person name="Elya C."/>
            <person name="Lovett B.R."/>
            <person name="Lee E."/>
            <person name="Macias A.M."/>
            <person name="Hajek A.E."/>
            <person name="De Bivort B.L."/>
            <person name="Kasson M.T."/>
            <person name="De Fine Licht H.H."/>
            <person name="Stajich J.E."/>
        </authorList>
    </citation>
    <scope>NUCLEOTIDE SEQUENCE</scope>
    <source>
        <strain evidence="1">Berkeley</strain>
    </source>
</reference>
<evidence type="ECO:0000313" key="2">
    <source>
        <dbReference type="Proteomes" id="UP001165960"/>
    </source>
</evidence>
<dbReference type="EMBL" id="QTSX02005276">
    <property type="protein sequence ID" value="KAJ9060032.1"/>
    <property type="molecule type" value="Genomic_DNA"/>
</dbReference>
<dbReference type="Proteomes" id="UP001165960">
    <property type="component" value="Unassembled WGS sequence"/>
</dbReference>